<protein>
    <submittedName>
        <fullName evidence="2">GIN domain-containing protein</fullName>
    </submittedName>
</protein>
<dbReference type="EMBL" id="JBHRYQ010000001">
    <property type="protein sequence ID" value="MFC3813034.1"/>
    <property type="molecule type" value="Genomic_DNA"/>
</dbReference>
<evidence type="ECO:0000313" key="2">
    <source>
        <dbReference type="EMBL" id="MFC3813034.1"/>
    </source>
</evidence>
<dbReference type="InterPro" id="IPR021255">
    <property type="entry name" value="DUF2807"/>
</dbReference>
<reference evidence="3" key="1">
    <citation type="journal article" date="2019" name="Int. J. Syst. Evol. Microbiol.">
        <title>The Global Catalogue of Microorganisms (GCM) 10K type strain sequencing project: providing services to taxonomists for standard genome sequencing and annotation.</title>
        <authorList>
            <consortium name="The Broad Institute Genomics Platform"/>
            <consortium name="The Broad Institute Genome Sequencing Center for Infectious Disease"/>
            <person name="Wu L."/>
            <person name="Ma J."/>
        </authorList>
    </citation>
    <scope>NUCLEOTIDE SEQUENCE [LARGE SCALE GENOMIC DNA]</scope>
    <source>
        <strain evidence="3">CECT 7956</strain>
    </source>
</reference>
<dbReference type="Proteomes" id="UP001595616">
    <property type="component" value="Unassembled WGS sequence"/>
</dbReference>
<name>A0ABV7Z2M8_9BACT</name>
<dbReference type="Gene3D" id="2.160.20.120">
    <property type="match status" value="1"/>
</dbReference>
<comment type="caution">
    <text evidence="2">The sequence shown here is derived from an EMBL/GenBank/DDBJ whole genome shotgun (WGS) entry which is preliminary data.</text>
</comment>
<organism evidence="2 3">
    <name type="scientific">Lacihabitans lacunae</name>
    <dbReference type="NCBI Taxonomy" id="1028214"/>
    <lineage>
        <taxon>Bacteria</taxon>
        <taxon>Pseudomonadati</taxon>
        <taxon>Bacteroidota</taxon>
        <taxon>Cytophagia</taxon>
        <taxon>Cytophagales</taxon>
        <taxon>Leadbetterellaceae</taxon>
        <taxon>Lacihabitans</taxon>
    </lineage>
</organism>
<keyword evidence="3" id="KW-1185">Reference proteome</keyword>
<dbReference type="Pfam" id="PF10988">
    <property type="entry name" value="DUF2807"/>
    <property type="match status" value="1"/>
</dbReference>
<evidence type="ECO:0000259" key="1">
    <source>
        <dbReference type="Pfam" id="PF10988"/>
    </source>
</evidence>
<gene>
    <name evidence="2" type="ORF">ACFOOI_20385</name>
</gene>
<proteinExistence type="predicted"/>
<accession>A0ABV7Z2M8</accession>
<evidence type="ECO:0000313" key="3">
    <source>
        <dbReference type="Proteomes" id="UP001595616"/>
    </source>
</evidence>
<feature type="domain" description="Putative auto-transporter adhesin head GIN" evidence="1">
    <location>
        <begin position="59"/>
        <end position="173"/>
    </location>
</feature>
<dbReference type="RefSeq" id="WP_379839940.1">
    <property type="nucleotide sequence ID" value="NZ_JBHRYQ010000001.1"/>
</dbReference>
<sequence length="227" mass="25939">MKRSFKILISIPLILMVLFIINAFSLKSNWDKTDKKEKYLSYKKLYNQPFKYIKTYAKSGGYGKVYIEYDTKGQVYISNSWEDKVRVSIKNDTLNIEFLNIPKGGFEGDNLDKMVIVTNPDLKSIESNNVSIEIENLTQDYLTLRGNGYGGFEFLSMNVKNLDIDLDENSSCNFFLKKIQYLNAIKGNIKGKASLNIRVLFPEKIEIKNGPETGLELNGATLNLLNK</sequence>